<dbReference type="InParanoid" id="A0A420WD37"/>
<dbReference type="Proteomes" id="UP000282211">
    <property type="component" value="Unassembled WGS sequence"/>
</dbReference>
<accession>A0A420WD37</accession>
<protein>
    <submittedName>
        <fullName evidence="1">Uncharacterized protein</fullName>
    </submittedName>
</protein>
<name>A0A420WD37_9PROT</name>
<keyword evidence="2" id="KW-1185">Reference proteome</keyword>
<dbReference type="EMBL" id="RBII01000002">
    <property type="protein sequence ID" value="RKQ68944.1"/>
    <property type="molecule type" value="Genomic_DNA"/>
</dbReference>
<gene>
    <name evidence="1" type="ORF">DES40_1720</name>
</gene>
<reference evidence="1 2" key="1">
    <citation type="submission" date="2018-10" db="EMBL/GenBank/DDBJ databases">
        <title>Genomic Encyclopedia of Type Strains, Phase IV (KMG-IV): sequencing the most valuable type-strain genomes for metagenomic binning, comparative biology and taxonomic classification.</title>
        <authorList>
            <person name="Goeker M."/>
        </authorList>
    </citation>
    <scope>NUCLEOTIDE SEQUENCE [LARGE SCALE GENOMIC DNA]</scope>
    <source>
        <strain evidence="1 2">DSM 22008</strain>
    </source>
</reference>
<proteinExistence type="predicted"/>
<evidence type="ECO:0000313" key="1">
    <source>
        <dbReference type="EMBL" id="RKQ68944.1"/>
    </source>
</evidence>
<comment type="caution">
    <text evidence="1">The sequence shown here is derived from an EMBL/GenBank/DDBJ whole genome shotgun (WGS) entry which is preliminary data.</text>
</comment>
<organism evidence="1 2">
    <name type="scientific">Litorimonas taeanensis</name>
    <dbReference type="NCBI Taxonomy" id="568099"/>
    <lineage>
        <taxon>Bacteria</taxon>
        <taxon>Pseudomonadati</taxon>
        <taxon>Pseudomonadota</taxon>
        <taxon>Alphaproteobacteria</taxon>
        <taxon>Maricaulales</taxon>
        <taxon>Robiginitomaculaceae</taxon>
    </lineage>
</organism>
<dbReference type="RefSeq" id="WP_121100770.1">
    <property type="nucleotide sequence ID" value="NZ_RBII01000002.1"/>
</dbReference>
<dbReference type="AlphaFoldDB" id="A0A420WD37"/>
<evidence type="ECO:0000313" key="2">
    <source>
        <dbReference type="Proteomes" id="UP000282211"/>
    </source>
</evidence>
<sequence>MTDENKTDNKAAEKKADETLIKTVTSKPKTVQEGLRPLEKDGAPAGYTYRLLLKDSPVYGARGTIATLTLAEAKALKTGEARIPTDKEKGIGLR</sequence>